<name>A0A0F9X6M5_9ZZZZ</name>
<dbReference type="PANTHER" id="PTHR36307">
    <property type="entry name" value="FLAGELLA BASAL BODY P-RING FORMATION PROTEIN FLGA"/>
    <property type="match status" value="1"/>
</dbReference>
<comment type="caution">
    <text evidence="2">The sequence shown here is derived from an EMBL/GenBank/DDBJ whole genome shotgun (WGS) entry which is preliminary data.</text>
</comment>
<dbReference type="GO" id="GO:0044780">
    <property type="term" value="P:bacterial-type flagellum assembly"/>
    <property type="evidence" value="ECO:0007669"/>
    <property type="project" value="InterPro"/>
</dbReference>
<dbReference type="EMBL" id="LAZR01000140">
    <property type="protein sequence ID" value="KKN87218.1"/>
    <property type="molecule type" value="Genomic_DNA"/>
</dbReference>
<protein>
    <recommendedName>
        <fullName evidence="1">Flagella basal body P-ring formation protein FlgA SAF domain-containing protein</fullName>
    </recommendedName>
</protein>
<evidence type="ECO:0000259" key="1">
    <source>
        <dbReference type="Pfam" id="PF13144"/>
    </source>
</evidence>
<dbReference type="InterPro" id="IPR039246">
    <property type="entry name" value="Flagellar_FlgA"/>
</dbReference>
<organism evidence="2">
    <name type="scientific">marine sediment metagenome</name>
    <dbReference type="NCBI Taxonomy" id="412755"/>
    <lineage>
        <taxon>unclassified sequences</taxon>
        <taxon>metagenomes</taxon>
        <taxon>ecological metagenomes</taxon>
    </lineage>
</organism>
<dbReference type="PANTHER" id="PTHR36307:SF1">
    <property type="entry name" value="FLAGELLA BASAL BODY P-RING FORMATION PROTEIN FLGA"/>
    <property type="match status" value="1"/>
</dbReference>
<dbReference type="NCBIfam" id="TIGR03170">
    <property type="entry name" value="flgA_cterm"/>
    <property type="match status" value="1"/>
</dbReference>
<feature type="domain" description="Flagella basal body P-ring formation protein FlgA SAF" evidence="1">
    <location>
        <begin position="74"/>
        <end position="162"/>
    </location>
</feature>
<gene>
    <name evidence="2" type="ORF">LCGC14_0260640</name>
</gene>
<dbReference type="AlphaFoldDB" id="A0A0F9X6M5"/>
<accession>A0A0F9X6M5</accession>
<dbReference type="InterPro" id="IPR017585">
    <property type="entry name" value="SAF_FlgA"/>
</dbReference>
<dbReference type="Pfam" id="PF13144">
    <property type="entry name" value="ChapFlgA"/>
    <property type="match status" value="1"/>
</dbReference>
<dbReference type="Gene3D" id="2.30.30.760">
    <property type="match status" value="1"/>
</dbReference>
<proteinExistence type="predicted"/>
<sequence length="164" mass="17029">MSFMATTPRALSSGLLVAAGLAAFAALLVPIQGFAAELDLPVPAAVVYPGQSVVDRGISYKAYIVKDEKITLYVIEDEMLAGQVARRTLLPGKPILLSDLKTPDLVRAGAAVTMVFREGGLIITGLGTALRSAAEGEIVRVRNADSGLVVSGIVEADGSVRIHG</sequence>
<reference evidence="2" key="1">
    <citation type="journal article" date="2015" name="Nature">
        <title>Complex archaea that bridge the gap between prokaryotes and eukaryotes.</title>
        <authorList>
            <person name="Spang A."/>
            <person name="Saw J.H."/>
            <person name="Jorgensen S.L."/>
            <person name="Zaremba-Niedzwiedzka K."/>
            <person name="Martijn J."/>
            <person name="Lind A.E."/>
            <person name="van Eijk R."/>
            <person name="Schleper C."/>
            <person name="Guy L."/>
            <person name="Ettema T.J."/>
        </authorList>
    </citation>
    <scope>NUCLEOTIDE SEQUENCE</scope>
</reference>
<evidence type="ECO:0000313" key="2">
    <source>
        <dbReference type="EMBL" id="KKN87218.1"/>
    </source>
</evidence>